<feature type="region of interest" description="Disordered" evidence="1">
    <location>
        <begin position="32"/>
        <end position="71"/>
    </location>
</feature>
<name>A0ABU3K5R1_9BACT</name>
<dbReference type="Pfam" id="PF11154">
    <property type="entry name" value="DUF2934"/>
    <property type="match status" value="1"/>
</dbReference>
<dbReference type="InterPro" id="IPR021327">
    <property type="entry name" value="DUF2934"/>
</dbReference>
<gene>
    <name evidence="2" type="ORF">PPG34_05075</name>
</gene>
<evidence type="ECO:0000313" key="3">
    <source>
        <dbReference type="Proteomes" id="UP001250932"/>
    </source>
</evidence>
<sequence length="111" mass="12301">MGEKEKSPMVGFKKNQKSQELDITNVGKLKLVERGKSSTKKAGGATPKKGAPKSSAVAPKGQSKKPMVRKENIEARIAQRAYEIYEERCRLGASLQDWLRAEREVLAELDS</sequence>
<comment type="caution">
    <text evidence="2">The sequence shown here is derived from an EMBL/GenBank/DDBJ whole genome shotgun (WGS) entry which is preliminary data.</text>
</comment>
<accession>A0ABU3K5R1</accession>
<dbReference type="Proteomes" id="UP001250932">
    <property type="component" value="Unassembled WGS sequence"/>
</dbReference>
<reference evidence="2 3" key="1">
    <citation type="journal article" date="2023" name="ISME J.">
        <title>Cultivation and genomic characterization of novel and ubiquitous marine nitrite-oxidizing bacteria from the Nitrospirales.</title>
        <authorList>
            <person name="Mueller A.J."/>
            <person name="Daebeler A."/>
            <person name="Herbold C.W."/>
            <person name="Kirkegaard R.H."/>
            <person name="Daims H."/>
        </authorList>
    </citation>
    <scope>NUCLEOTIDE SEQUENCE [LARGE SCALE GENOMIC DNA]</scope>
    <source>
        <strain evidence="2 3">EB</strain>
    </source>
</reference>
<evidence type="ECO:0000313" key="2">
    <source>
        <dbReference type="EMBL" id="MDT7041713.1"/>
    </source>
</evidence>
<evidence type="ECO:0000256" key="1">
    <source>
        <dbReference type="SAM" id="MobiDB-lite"/>
    </source>
</evidence>
<organism evidence="2 3">
    <name type="scientific">Candidatus Nitronereus thalassa</name>
    <dbReference type="NCBI Taxonomy" id="3020898"/>
    <lineage>
        <taxon>Bacteria</taxon>
        <taxon>Pseudomonadati</taxon>
        <taxon>Nitrospirota</taxon>
        <taxon>Nitrospiria</taxon>
        <taxon>Nitrospirales</taxon>
        <taxon>Nitrospiraceae</taxon>
        <taxon>Candidatus Nitronereus</taxon>
    </lineage>
</organism>
<protein>
    <submittedName>
        <fullName evidence="2">DUF2934 domain-containing protein</fullName>
    </submittedName>
</protein>
<keyword evidence="3" id="KW-1185">Reference proteome</keyword>
<dbReference type="RefSeq" id="WP_313832061.1">
    <property type="nucleotide sequence ID" value="NZ_JAQOUE010000001.1"/>
</dbReference>
<proteinExistence type="predicted"/>
<feature type="compositionally biased region" description="Low complexity" evidence="1">
    <location>
        <begin position="40"/>
        <end position="53"/>
    </location>
</feature>
<dbReference type="EMBL" id="JAQOUE010000001">
    <property type="protein sequence ID" value="MDT7041713.1"/>
    <property type="molecule type" value="Genomic_DNA"/>
</dbReference>